<dbReference type="InterPro" id="IPR002893">
    <property type="entry name" value="Znf_MYND"/>
</dbReference>
<gene>
    <name evidence="7" type="ORF">MSAN_00928000</name>
</gene>
<dbReference type="PROSITE" id="PS50865">
    <property type="entry name" value="ZF_MYND_2"/>
    <property type="match status" value="1"/>
</dbReference>
<dbReference type="Gene3D" id="6.10.140.2220">
    <property type="match status" value="1"/>
</dbReference>
<dbReference type="SUPFAM" id="SSF53474">
    <property type="entry name" value="alpha/beta-Hydrolases"/>
    <property type="match status" value="1"/>
</dbReference>
<keyword evidence="8" id="KW-1185">Reference proteome</keyword>
<comment type="caution">
    <text evidence="7">The sequence shown here is derived from an EMBL/GenBank/DDBJ whole genome shotgun (WGS) entry which is preliminary data.</text>
</comment>
<evidence type="ECO:0000256" key="3">
    <source>
        <dbReference type="ARBA" id="ARBA00022833"/>
    </source>
</evidence>
<keyword evidence="3" id="KW-0862">Zinc</keyword>
<keyword evidence="2 4" id="KW-0863">Zinc-finger</keyword>
<dbReference type="SUPFAM" id="SSF144232">
    <property type="entry name" value="HIT/MYND zinc finger-like"/>
    <property type="match status" value="1"/>
</dbReference>
<evidence type="ECO:0000256" key="1">
    <source>
        <dbReference type="ARBA" id="ARBA00022723"/>
    </source>
</evidence>
<accession>A0A8H7D903</accession>
<dbReference type="Proteomes" id="UP000623467">
    <property type="component" value="Unassembled WGS sequence"/>
</dbReference>
<reference evidence="7" key="1">
    <citation type="submission" date="2020-05" db="EMBL/GenBank/DDBJ databases">
        <title>Mycena genomes resolve the evolution of fungal bioluminescence.</title>
        <authorList>
            <person name="Tsai I.J."/>
        </authorList>
    </citation>
    <scope>NUCLEOTIDE SEQUENCE</scope>
    <source>
        <strain evidence="7">160909Yilan</strain>
    </source>
</reference>
<evidence type="ECO:0000256" key="5">
    <source>
        <dbReference type="SAM" id="MobiDB-lite"/>
    </source>
</evidence>
<dbReference type="OrthoDB" id="265717at2759"/>
<dbReference type="InterPro" id="IPR029058">
    <property type="entry name" value="AB_hydrolase_fold"/>
</dbReference>
<proteinExistence type="predicted"/>
<feature type="domain" description="MYND-type" evidence="6">
    <location>
        <begin position="670"/>
        <end position="711"/>
    </location>
</feature>
<dbReference type="Gene3D" id="3.40.50.1820">
    <property type="entry name" value="alpha/beta hydrolase"/>
    <property type="match status" value="1"/>
</dbReference>
<evidence type="ECO:0000256" key="2">
    <source>
        <dbReference type="ARBA" id="ARBA00022771"/>
    </source>
</evidence>
<keyword evidence="1" id="KW-0479">Metal-binding</keyword>
<evidence type="ECO:0000259" key="6">
    <source>
        <dbReference type="PROSITE" id="PS50865"/>
    </source>
</evidence>
<feature type="compositionally biased region" description="Basic and acidic residues" evidence="5">
    <location>
        <begin position="1"/>
        <end position="15"/>
    </location>
</feature>
<protein>
    <submittedName>
        <fullName evidence="7">MYND-type domain-containing protein</fullName>
    </submittedName>
</protein>
<evidence type="ECO:0000313" key="8">
    <source>
        <dbReference type="Proteomes" id="UP000623467"/>
    </source>
</evidence>
<dbReference type="Pfam" id="PF01753">
    <property type="entry name" value="zf-MYND"/>
    <property type="match status" value="1"/>
</dbReference>
<feature type="region of interest" description="Disordered" evidence="5">
    <location>
        <begin position="1"/>
        <end position="29"/>
    </location>
</feature>
<dbReference type="EMBL" id="JACAZH010000006">
    <property type="protein sequence ID" value="KAF7366699.1"/>
    <property type="molecule type" value="Genomic_DNA"/>
</dbReference>
<evidence type="ECO:0000256" key="4">
    <source>
        <dbReference type="PROSITE-ProRule" id="PRU00134"/>
    </source>
</evidence>
<dbReference type="InterPro" id="IPR003140">
    <property type="entry name" value="PLipase/COase/thioEstase"/>
</dbReference>
<sequence length="861" mass="96287">MASDSHQDIHLRENAAENPSPRVKNPPQTAKIPVPFFYAPSDDGTDENLLILLHGLGKFSCGLGRQLKLPQTAVLAVRAPDQVPFLYEESFAWFPSFDGLGELIERPNPTSALLLMEKIFRHLTDDCAWPANRIHLFGFAQGGSVAAEFGIKMHRETLGSIVSVSGPLLSYPTLSTLTLTPLLIAYRPSEVPSSALTAFKKGFHRVVEHKMGADGGMPASKPEWEPIMRFWSEVLARRRVDGVYEHDADCSCEDPNARLTRTTLEALVEVKNNLKPLEMTPEEISEKAAFLLPYLKASDIPPREKGCCTHVLGQFHAHFALCALANISYLVRPEPDSEFAKGLVEAWPDMFKWLDYTFQNWIISPMFSEIGNRYHAFQTIVVSLRSLVKIPAICDHILAVDGGKKVFVMLGSCWLYELEDEFKTAAQYDPFLSAAEPLLDLATFKPGPPPEFFFGCIMPSTQDAGKPARAALDHLGWYLTNSAPWSPPALFMLDYHIRMACKMALALPYLHALLALHSVRTVVRILVALTAEPYNETTAPGVAMAISSCLEYLETSLPAADGFAWTTHAVQIGLLPAMLRAQTWLADAETPDADAQSTLVKLIRLLSLYSMYPSLLRHLARSIRRARELGLTDGIRDSPPVWTAYEELEKIVEDRSKMFDDVDMEIRCSNSSCRKTDEGKNFSSCSGCFTVSYCSPECQKEHWTNSHKVECKTLKHLRAAQRAKASPVSPEDYDFATKLVIEEVGRRKDEIVRVWREEMPARTPVVSLNYFLDDPRGVLVAGSPSKYPPQGYAEFRQVREMWENVISQDIHKEHVIVGAYLPHGSSGKLHFLWLGIDNRLDSDDSLSVVEKLIKTVEMMAT</sequence>
<dbReference type="GO" id="GO:0008270">
    <property type="term" value="F:zinc ion binding"/>
    <property type="evidence" value="ECO:0007669"/>
    <property type="project" value="UniProtKB-KW"/>
</dbReference>
<dbReference type="GO" id="GO:0016787">
    <property type="term" value="F:hydrolase activity"/>
    <property type="evidence" value="ECO:0007669"/>
    <property type="project" value="InterPro"/>
</dbReference>
<evidence type="ECO:0000313" key="7">
    <source>
        <dbReference type="EMBL" id="KAF7366699.1"/>
    </source>
</evidence>
<name>A0A8H7D903_9AGAR</name>
<dbReference type="AlphaFoldDB" id="A0A8H7D903"/>
<dbReference type="Pfam" id="PF02230">
    <property type="entry name" value="Abhydrolase_2"/>
    <property type="match status" value="1"/>
</dbReference>
<organism evidence="7 8">
    <name type="scientific">Mycena sanguinolenta</name>
    <dbReference type="NCBI Taxonomy" id="230812"/>
    <lineage>
        <taxon>Eukaryota</taxon>
        <taxon>Fungi</taxon>
        <taxon>Dikarya</taxon>
        <taxon>Basidiomycota</taxon>
        <taxon>Agaricomycotina</taxon>
        <taxon>Agaricomycetes</taxon>
        <taxon>Agaricomycetidae</taxon>
        <taxon>Agaricales</taxon>
        <taxon>Marasmiineae</taxon>
        <taxon>Mycenaceae</taxon>
        <taxon>Mycena</taxon>
    </lineage>
</organism>